<dbReference type="EC" id="2.7.1.180" evidence="1 10"/>
<dbReference type="PIRSF" id="PIRSF006268">
    <property type="entry name" value="ApbE"/>
    <property type="match status" value="1"/>
</dbReference>
<organism evidence="12 13">
    <name type="scientific">Leptothrix cholodnii (strain ATCC 51168 / LMG 8142 / SP-6)</name>
    <name type="common">Leptothrix discophora (strain SP-6)</name>
    <dbReference type="NCBI Taxonomy" id="395495"/>
    <lineage>
        <taxon>Bacteria</taxon>
        <taxon>Pseudomonadati</taxon>
        <taxon>Pseudomonadota</taxon>
        <taxon>Betaproteobacteria</taxon>
        <taxon>Burkholderiales</taxon>
        <taxon>Sphaerotilaceae</taxon>
        <taxon>Leptothrix</taxon>
    </lineage>
</organism>
<evidence type="ECO:0000256" key="5">
    <source>
        <dbReference type="ARBA" id="ARBA00022723"/>
    </source>
</evidence>
<dbReference type="GO" id="GO:0046872">
    <property type="term" value="F:metal ion binding"/>
    <property type="evidence" value="ECO:0007669"/>
    <property type="project" value="UniProtKB-UniRule"/>
</dbReference>
<evidence type="ECO:0000256" key="9">
    <source>
        <dbReference type="ARBA" id="ARBA00048540"/>
    </source>
</evidence>
<dbReference type="Pfam" id="PF02424">
    <property type="entry name" value="ApbE"/>
    <property type="match status" value="1"/>
</dbReference>
<keyword evidence="12" id="KW-0449">Lipoprotein</keyword>
<dbReference type="eggNOG" id="COG1477">
    <property type="taxonomic scope" value="Bacteria"/>
</dbReference>
<dbReference type="Proteomes" id="UP000001693">
    <property type="component" value="Chromosome"/>
</dbReference>
<keyword evidence="3 10" id="KW-0285">Flavoprotein</keyword>
<evidence type="ECO:0000256" key="1">
    <source>
        <dbReference type="ARBA" id="ARBA00011955"/>
    </source>
</evidence>
<dbReference type="InterPro" id="IPR003374">
    <property type="entry name" value="ApbE-like_sf"/>
</dbReference>
<gene>
    <name evidence="12" type="ordered locus">Lcho_1651</name>
</gene>
<evidence type="ECO:0000256" key="6">
    <source>
        <dbReference type="ARBA" id="ARBA00022827"/>
    </source>
</evidence>
<dbReference type="Gene3D" id="3.10.520.10">
    <property type="entry name" value="ApbE-like domains"/>
    <property type="match status" value="1"/>
</dbReference>
<accession>B1XXD7</accession>
<reference evidence="12 13" key="1">
    <citation type="submission" date="2008-03" db="EMBL/GenBank/DDBJ databases">
        <title>Complete sequence of Leptothrix cholodnii SP-6.</title>
        <authorList>
            <consortium name="US DOE Joint Genome Institute"/>
            <person name="Copeland A."/>
            <person name="Lucas S."/>
            <person name="Lapidus A."/>
            <person name="Glavina del Rio T."/>
            <person name="Dalin E."/>
            <person name="Tice H."/>
            <person name="Bruce D."/>
            <person name="Goodwin L."/>
            <person name="Pitluck S."/>
            <person name="Chertkov O."/>
            <person name="Brettin T."/>
            <person name="Detter J.C."/>
            <person name="Han C."/>
            <person name="Kuske C.R."/>
            <person name="Schmutz J."/>
            <person name="Larimer F."/>
            <person name="Land M."/>
            <person name="Hauser L."/>
            <person name="Kyrpides N."/>
            <person name="Lykidis A."/>
            <person name="Emerson D."/>
            <person name="Richardson P."/>
        </authorList>
    </citation>
    <scope>NUCLEOTIDE SEQUENCE [LARGE SCALE GENOMIC DNA]</scope>
    <source>
        <strain evidence="13">ATCC 51168 / LMG 8142 / SP-6</strain>
    </source>
</reference>
<evidence type="ECO:0000313" key="12">
    <source>
        <dbReference type="EMBL" id="ACB33918.1"/>
    </source>
</evidence>
<comment type="catalytic activity">
    <reaction evidence="9 10">
        <text>L-threonyl-[protein] + FAD = FMN-L-threonyl-[protein] + AMP + H(+)</text>
        <dbReference type="Rhea" id="RHEA:36847"/>
        <dbReference type="Rhea" id="RHEA-COMP:11060"/>
        <dbReference type="Rhea" id="RHEA-COMP:11061"/>
        <dbReference type="ChEBI" id="CHEBI:15378"/>
        <dbReference type="ChEBI" id="CHEBI:30013"/>
        <dbReference type="ChEBI" id="CHEBI:57692"/>
        <dbReference type="ChEBI" id="CHEBI:74257"/>
        <dbReference type="ChEBI" id="CHEBI:456215"/>
        <dbReference type="EC" id="2.7.1.180"/>
    </reaction>
</comment>
<evidence type="ECO:0000256" key="11">
    <source>
        <dbReference type="PIRSR" id="PIRSR006268-2"/>
    </source>
</evidence>
<dbReference type="KEGG" id="lch:Lcho_1651"/>
<dbReference type="InterPro" id="IPR024932">
    <property type="entry name" value="ApbE"/>
</dbReference>
<evidence type="ECO:0000256" key="4">
    <source>
        <dbReference type="ARBA" id="ARBA00022679"/>
    </source>
</evidence>
<evidence type="ECO:0000256" key="3">
    <source>
        <dbReference type="ARBA" id="ARBA00022630"/>
    </source>
</evidence>
<dbReference type="SUPFAM" id="SSF143631">
    <property type="entry name" value="ApbE-like"/>
    <property type="match status" value="1"/>
</dbReference>
<evidence type="ECO:0000256" key="10">
    <source>
        <dbReference type="PIRNR" id="PIRNR006268"/>
    </source>
</evidence>
<evidence type="ECO:0000256" key="7">
    <source>
        <dbReference type="ARBA" id="ARBA00022842"/>
    </source>
</evidence>
<keyword evidence="7 10" id="KW-0460">Magnesium</keyword>
<dbReference type="GO" id="GO:0016740">
    <property type="term" value="F:transferase activity"/>
    <property type="evidence" value="ECO:0007669"/>
    <property type="project" value="UniProtKB-UniRule"/>
</dbReference>
<keyword evidence="13" id="KW-1185">Reference proteome</keyword>
<dbReference type="PANTHER" id="PTHR30040:SF2">
    <property type="entry name" value="FAD:PROTEIN FMN TRANSFERASE"/>
    <property type="match status" value="1"/>
</dbReference>
<dbReference type="AlphaFoldDB" id="B1XXD7"/>
<feature type="binding site" evidence="11">
    <location>
        <position position="282"/>
    </location>
    <ligand>
        <name>Mg(2+)</name>
        <dbReference type="ChEBI" id="CHEBI:18420"/>
    </ligand>
</feature>
<dbReference type="HOGENOM" id="CLU_044403_2_1_4"/>
<proteinExistence type="inferred from homology"/>
<keyword evidence="6 10" id="KW-0274">FAD</keyword>
<comment type="similarity">
    <text evidence="10">Belongs to the ApbE family.</text>
</comment>
<dbReference type="PANTHER" id="PTHR30040">
    <property type="entry name" value="THIAMINE BIOSYNTHESIS LIPOPROTEIN APBE"/>
    <property type="match status" value="1"/>
</dbReference>
<dbReference type="EMBL" id="CP001013">
    <property type="protein sequence ID" value="ACB33918.1"/>
    <property type="molecule type" value="Genomic_DNA"/>
</dbReference>
<protein>
    <recommendedName>
        <fullName evidence="2 10">FAD:protein FMN transferase</fullName>
        <ecNumber evidence="1 10">2.7.1.180</ecNumber>
    </recommendedName>
    <alternativeName>
        <fullName evidence="8 10">Flavin transferase</fullName>
    </alternativeName>
</protein>
<feature type="binding site" evidence="11">
    <location>
        <position position="159"/>
    </location>
    <ligand>
        <name>Mg(2+)</name>
        <dbReference type="ChEBI" id="CHEBI:18420"/>
    </ligand>
</feature>
<evidence type="ECO:0000256" key="2">
    <source>
        <dbReference type="ARBA" id="ARBA00016337"/>
    </source>
</evidence>
<comment type="cofactor">
    <cofactor evidence="11">
        <name>Mg(2+)</name>
        <dbReference type="ChEBI" id="CHEBI:18420"/>
    </cofactor>
    <cofactor evidence="11">
        <name>Mn(2+)</name>
        <dbReference type="ChEBI" id="CHEBI:29035"/>
    </cofactor>
    <text evidence="11">Magnesium. Can also use manganese.</text>
</comment>
<evidence type="ECO:0000313" key="13">
    <source>
        <dbReference type="Proteomes" id="UP000001693"/>
    </source>
</evidence>
<keyword evidence="4 10" id="KW-0808">Transferase</keyword>
<dbReference type="STRING" id="395495.Lcho_1651"/>
<sequence>MPSGVSVAPLVEPTADGWRVAFAAMASPCELLLQGGDAALARRLGEIAHGEAQRIEHKFSRYRDDSVLARLHASAGEAVEVDAETADLLDFAAHCHALSGGLFDITSGVLRAAWRFDGSDRLPDPAQVTALLGQVGWPRLQWQRPWLTLAPGMQIDLGGIGKEYAVDRTLGLLRAQTGLPVLVNFGGDLIVSGPRLDAAGQPRPWQVGIEPPDRPSASRVPAIVLLHGGALATSGDARRFLLKDGVRYGHVLDPRTGWPVPGTPRSVTVAAPTCTEAGLLSTLALLQGAQAEAFLQAQGVPHWVLN</sequence>
<name>B1XXD7_LEPCP</name>
<keyword evidence="5 10" id="KW-0479">Metal-binding</keyword>
<evidence type="ECO:0000256" key="8">
    <source>
        <dbReference type="ARBA" id="ARBA00031306"/>
    </source>
</evidence>